<keyword evidence="4" id="KW-0521">NADP</keyword>
<proteinExistence type="inferred from homology"/>
<feature type="transmembrane region" description="Helical" evidence="13">
    <location>
        <begin position="12"/>
        <end position="34"/>
    </location>
</feature>
<evidence type="ECO:0000313" key="14">
    <source>
        <dbReference type="EMBL" id="KOF88774.1"/>
    </source>
</evidence>
<protein>
    <recommendedName>
        <fullName evidence="10">Short-chain dehydrogenase/reductase 3</fullName>
    </recommendedName>
    <alternativeName>
        <fullName evidence="11">Retinal short-chain dehydrogenase/reductase 1</fullName>
    </alternativeName>
</protein>
<dbReference type="STRING" id="37653.A0A0L8HI39"/>
<comment type="function">
    <text evidence="9">Catalyzes the reduction of all-trans-retinal to all-trans-retinol in the presence of NADPH.</text>
</comment>
<keyword evidence="7" id="KW-0443">Lipid metabolism</keyword>
<evidence type="ECO:0000256" key="12">
    <source>
        <dbReference type="RuleBase" id="RU000363"/>
    </source>
</evidence>
<accession>A0A0L8HI39</accession>
<evidence type="ECO:0000256" key="2">
    <source>
        <dbReference type="ARBA" id="ARBA00006484"/>
    </source>
</evidence>
<evidence type="ECO:0000256" key="11">
    <source>
        <dbReference type="ARBA" id="ARBA00082544"/>
    </source>
</evidence>
<evidence type="ECO:0000256" key="7">
    <source>
        <dbReference type="ARBA" id="ARBA00023098"/>
    </source>
</evidence>
<dbReference type="PRINTS" id="PR00081">
    <property type="entry name" value="GDHRDH"/>
</dbReference>
<dbReference type="FunFam" id="3.40.50.720:FF:000131">
    <property type="entry name" value="Short-chain dehydrogenase/reductase 3"/>
    <property type="match status" value="1"/>
</dbReference>
<reference evidence="14" key="1">
    <citation type="submission" date="2015-07" db="EMBL/GenBank/DDBJ databases">
        <title>MeaNS - Measles Nucleotide Surveillance Program.</title>
        <authorList>
            <person name="Tran T."/>
            <person name="Druce J."/>
        </authorList>
    </citation>
    <scope>NUCLEOTIDE SEQUENCE</scope>
    <source>
        <strain evidence="14">UCB-OBI-ISO-001</strain>
        <tissue evidence="14">Gonad</tissue>
    </source>
</reference>
<dbReference type="InterPro" id="IPR002347">
    <property type="entry name" value="SDR_fam"/>
</dbReference>
<evidence type="ECO:0000256" key="9">
    <source>
        <dbReference type="ARBA" id="ARBA00059620"/>
    </source>
</evidence>
<dbReference type="OMA" id="LAGTECH"/>
<dbReference type="GO" id="GO:0052650">
    <property type="term" value="F:all-trans-retinol dehydrogenase (NADP+) activity"/>
    <property type="evidence" value="ECO:0007669"/>
    <property type="project" value="UniProtKB-ARBA"/>
</dbReference>
<keyword evidence="6" id="KW-0560">Oxidoreductase</keyword>
<evidence type="ECO:0000256" key="5">
    <source>
        <dbReference type="ARBA" id="ARBA00022989"/>
    </source>
</evidence>
<evidence type="ECO:0000256" key="4">
    <source>
        <dbReference type="ARBA" id="ARBA00022857"/>
    </source>
</evidence>
<keyword evidence="5 13" id="KW-1133">Transmembrane helix</keyword>
<evidence type="ECO:0000256" key="1">
    <source>
        <dbReference type="ARBA" id="ARBA00004141"/>
    </source>
</evidence>
<dbReference type="KEGG" id="obi:106870606"/>
<dbReference type="CDD" id="cd05339">
    <property type="entry name" value="17beta-HSDXI-like_SDR_c"/>
    <property type="match status" value="1"/>
</dbReference>
<keyword evidence="3 13" id="KW-0812">Transmembrane</keyword>
<dbReference type="GO" id="GO:0016020">
    <property type="term" value="C:membrane"/>
    <property type="evidence" value="ECO:0007669"/>
    <property type="project" value="UniProtKB-SubCell"/>
</dbReference>
<dbReference type="PRINTS" id="PR00080">
    <property type="entry name" value="SDRFAMILY"/>
</dbReference>
<dbReference type="SUPFAM" id="SSF51735">
    <property type="entry name" value="NAD(P)-binding Rossmann-fold domains"/>
    <property type="match status" value="1"/>
</dbReference>
<dbReference type="PROSITE" id="PS00061">
    <property type="entry name" value="ADH_SHORT"/>
    <property type="match status" value="1"/>
</dbReference>
<dbReference type="InterPro" id="IPR020904">
    <property type="entry name" value="Sc_DH/Rdtase_CS"/>
</dbReference>
<dbReference type="PANTHER" id="PTHR24322:SF483">
    <property type="entry name" value="SHORT-CHAIN DEHYDROGENASE_REDUCTASE 3"/>
    <property type="match status" value="1"/>
</dbReference>
<name>A0A0L8HI39_OCTBM</name>
<comment type="subcellular location">
    <subcellularLocation>
        <location evidence="1">Membrane</location>
        <topology evidence="1">Multi-pass membrane protein</topology>
    </subcellularLocation>
</comment>
<dbReference type="AlphaFoldDB" id="A0A0L8HI39"/>
<dbReference type="Pfam" id="PF00106">
    <property type="entry name" value="adh_short"/>
    <property type="match status" value="1"/>
</dbReference>
<dbReference type="GO" id="GO:0005811">
    <property type="term" value="C:lipid droplet"/>
    <property type="evidence" value="ECO:0007669"/>
    <property type="project" value="TreeGrafter"/>
</dbReference>
<comment type="similarity">
    <text evidence="2 12">Belongs to the short-chain dehydrogenases/reductases (SDR) family.</text>
</comment>
<gene>
    <name evidence="14" type="ORF">OCBIM_22014277mg</name>
</gene>
<evidence type="ECO:0000256" key="13">
    <source>
        <dbReference type="SAM" id="Phobius"/>
    </source>
</evidence>
<dbReference type="EMBL" id="KQ418112">
    <property type="protein sequence ID" value="KOF88774.1"/>
    <property type="molecule type" value="Genomic_DNA"/>
</dbReference>
<evidence type="ECO:0000256" key="10">
    <source>
        <dbReference type="ARBA" id="ARBA00068717"/>
    </source>
</evidence>
<dbReference type="PANTHER" id="PTHR24322">
    <property type="entry name" value="PKSB"/>
    <property type="match status" value="1"/>
</dbReference>
<keyword evidence="8 13" id="KW-0472">Membrane</keyword>
<evidence type="ECO:0000256" key="6">
    <source>
        <dbReference type="ARBA" id="ARBA00023002"/>
    </source>
</evidence>
<evidence type="ECO:0000256" key="8">
    <source>
        <dbReference type="ARBA" id="ARBA00023136"/>
    </source>
</evidence>
<organism evidence="14">
    <name type="scientific">Octopus bimaculoides</name>
    <name type="common">California two-spotted octopus</name>
    <dbReference type="NCBI Taxonomy" id="37653"/>
    <lineage>
        <taxon>Eukaryota</taxon>
        <taxon>Metazoa</taxon>
        <taxon>Spiralia</taxon>
        <taxon>Lophotrochozoa</taxon>
        <taxon>Mollusca</taxon>
        <taxon>Cephalopoda</taxon>
        <taxon>Coleoidea</taxon>
        <taxon>Octopodiformes</taxon>
        <taxon>Octopoda</taxon>
        <taxon>Incirrata</taxon>
        <taxon>Octopodidae</taxon>
        <taxon>Octopus</taxon>
    </lineage>
</organism>
<dbReference type="InterPro" id="IPR036291">
    <property type="entry name" value="NAD(P)-bd_dom_sf"/>
</dbReference>
<dbReference type="Gene3D" id="3.40.50.720">
    <property type="entry name" value="NAD(P)-binding Rossmann-like Domain"/>
    <property type="match status" value="1"/>
</dbReference>
<sequence length="319" mass="35137">MLQFILLAGTTAINVAYFIIGSWFLAVKVVFILFRRALLPTSLKAIENDIILITGGGKGLGRQIALEFAKYKPKLIILWGRHVESLSQTSTEVCALGTPCVYMQCDVSIKEDINKQANEIKRQHGAVTILVNNAGILAPGNFLEVEDEKIEQIFKVNMLAHFRTVRMFLPEMQQLEHGHIVTIGSCLGISGMDGVSSYCSSKFGVTAFADSLAAMLDSATYKGVQSTVVYPFQISNSMFAGCEIRFPRLFPPVDEKYVAVKTVEAVLTNTKSLMIPRLIGYIIILKTLMPFEVTTKLNKFFGVSTAMEKCKKLGNATSS</sequence>
<evidence type="ECO:0000256" key="3">
    <source>
        <dbReference type="ARBA" id="ARBA00022692"/>
    </source>
</evidence>
<dbReference type="OrthoDB" id="6251714at2759"/>